<dbReference type="RefSeq" id="XP_060289775.1">
    <property type="nucleotide sequence ID" value="XM_060446350.1"/>
</dbReference>
<sequence length="173" mass="19325">MNFFPSPVDDEESAQRSRASYALMHGRARDKAIRTVKGDYTPTDHDWAASLSLAPFAIFSMVNLFQAANQECAAGIKVNTLDIMDLNGLVAIFRTNVQHCGDPAIRQMDWLSVSAMPASERQRKKDDFEAECQRSVEQISKLAAQVSRDVEGLAEDRIRVFVKRLIEATEECG</sequence>
<reference evidence="1" key="1">
    <citation type="submission" date="2023-06" db="EMBL/GenBank/DDBJ databases">
        <title>Genome-scale phylogeny and comparative genomics of the fungal order Sordariales.</title>
        <authorList>
            <consortium name="Lawrence Berkeley National Laboratory"/>
            <person name="Hensen N."/>
            <person name="Bonometti L."/>
            <person name="Westerberg I."/>
            <person name="Brannstrom I.O."/>
            <person name="Guillou S."/>
            <person name="Cros-Aarteil S."/>
            <person name="Calhoun S."/>
            <person name="Haridas S."/>
            <person name="Kuo A."/>
            <person name="Mondo S."/>
            <person name="Pangilinan J."/>
            <person name="Riley R."/>
            <person name="LaButti K."/>
            <person name="Andreopoulos B."/>
            <person name="Lipzen A."/>
            <person name="Chen C."/>
            <person name="Yanf M."/>
            <person name="Daum C."/>
            <person name="Ng V."/>
            <person name="Clum A."/>
            <person name="Steindorff A."/>
            <person name="Ohm R."/>
            <person name="Martin F."/>
            <person name="Silar P."/>
            <person name="Natvig D."/>
            <person name="Lalanne C."/>
            <person name="Gautier V."/>
            <person name="Ament-velasquez S.L."/>
            <person name="Kruys A."/>
            <person name="Hutchinson M.I."/>
            <person name="Powell A.J."/>
            <person name="Barry K."/>
            <person name="Miller A.N."/>
            <person name="Grigoriev I.V."/>
            <person name="Debuchy R."/>
            <person name="Gladieux P."/>
            <person name="Thoren M.H."/>
            <person name="Johannesson H."/>
        </authorList>
    </citation>
    <scope>NUCLEOTIDE SEQUENCE</scope>
    <source>
        <strain evidence="1">SMH2392-1A</strain>
    </source>
</reference>
<dbReference type="GeneID" id="85329620"/>
<keyword evidence="2" id="KW-1185">Reference proteome</keyword>
<evidence type="ECO:0000313" key="1">
    <source>
        <dbReference type="EMBL" id="KAK0702111.1"/>
    </source>
</evidence>
<protein>
    <submittedName>
        <fullName evidence="1">Uncharacterized protein</fullName>
    </submittedName>
</protein>
<dbReference type="AlphaFoldDB" id="A0AA40DI23"/>
<gene>
    <name evidence="1" type="ORF">B0T26DRAFT_758059</name>
</gene>
<evidence type="ECO:0000313" key="2">
    <source>
        <dbReference type="Proteomes" id="UP001172101"/>
    </source>
</evidence>
<proteinExistence type="predicted"/>
<organism evidence="1 2">
    <name type="scientific">Lasiosphaeria miniovina</name>
    <dbReference type="NCBI Taxonomy" id="1954250"/>
    <lineage>
        <taxon>Eukaryota</taxon>
        <taxon>Fungi</taxon>
        <taxon>Dikarya</taxon>
        <taxon>Ascomycota</taxon>
        <taxon>Pezizomycotina</taxon>
        <taxon>Sordariomycetes</taxon>
        <taxon>Sordariomycetidae</taxon>
        <taxon>Sordariales</taxon>
        <taxon>Lasiosphaeriaceae</taxon>
        <taxon>Lasiosphaeria</taxon>
    </lineage>
</organism>
<dbReference type="Proteomes" id="UP001172101">
    <property type="component" value="Unassembled WGS sequence"/>
</dbReference>
<comment type="caution">
    <text evidence="1">The sequence shown here is derived from an EMBL/GenBank/DDBJ whole genome shotgun (WGS) entry which is preliminary data.</text>
</comment>
<dbReference type="EMBL" id="JAUIRO010000009">
    <property type="protein sequence ID" value="KAK0702111.1"/>
    <property type="molecule type" value="Genomic_DNA"/>
</dbReference>
<accession>A0AA40DI23</accession>
<name>A0AA40DI23_9PEZI</name>